<reference evidence="8 9" key="1">
    <citation type="submission" date="2020-06" db="EMBL/GenBank/DDBJ databases">
        <title>Actinomadura xiongansis sp. nov., isolated from soil of Baiyangdian.</title>
        <authorList>
            <person name="Zhang X."/>
        </authorList>
    </citation>
    <scope>NUCLEOTIDE SEQUENCE [LARGE SCALE GENOMIC DNA]</scope>
    <source>
        <strain evidence="8 9">HBUM206468</strain>
    </source>
</reference>
<accession>A0ABR7LIE6</accession>
<dbReference type="SUPFAM" id="SSF88946">
    <property type="entry name" value="Sigma2 domain of RNA polymerase sigma factors"/>
    <property type="match status" value="1"/>
</dbReference>
<dbReference type="RefSeq" id="WP_187241941.1">
    <property type="nucleotide sequence ID" value="NZ_BAAAOK010000041.1"/>
</dbReference>
<dbReference type="Gene3D" id="1.10.10.10">
    <property type="entry name" value="Winged helix-like DNA-binding domain superfamily/Winged helix DNA-binding domain"/>
    <property type="match status" value="1"/>
</dbReference>
<dbReference type="PANTHER" id="PTHR43133">
    <property type="entry name" value="RNA POLYMERASE ECF-TYPE SIGMA FACTO"/>
    <property type="match status" value="1"/>
</dbReference>
<dbReference type="InterPro" id="IPR007630">
    <property type="entry name" value="RNA_pol_sigma70_r4"/>
</dbReference>
<protein>
    <submittedName>
        <fullName evidence="8">Sigma-70 family RNA polymerase sigma factor</fullName>
    </submittedName>
</protein>
<evidence type="ECO:0000256" key="1">
    <source>
        <dbReference type="ARBA" id="ARBA00010641"/>
    </source>
</evidence>
<evidence type="ECO:0000256" key="5">
    <source>
        <dbReference type="ARBA" id="ARBA00023163"/>
    </source>
</evidence>
<dbReference type="InterPro" id="IPR007627">
    <property type="entry name" value="RNA_pol_sigma70_r2"/>
</dbReference>
<dbReference type="InterPro" id="IPR013324">
    <property type="entry name" value="RNA_pol_sigma_r3/r4-like"/>
</dbReference>
<dbReference type="NCBIfam" id="TIGR02937">
    <property type="entry name" value="sigma70-ECF"/>
    <property type="match status" value="1"/>
</dbReference>
<evidence type="ECO:0000256" key="2">
    <source>
        <dbReference type="ARBA" id="ARBA00023015"/>
    </source>
</evidence>
<evidence type="ECO:0000259" key="7">
    <source>
        <dbReference type="Pfam" id="PF04545"/>
    </source>
</evidence>
<dbReference type="InterPro" id="IPR036388">
    <property type="entry name" value="WH-like_DNA-bd_sf"/>
</dbReference>
<organism evidence="8 9">
    <name type="scientific">Actinomadura alba</name>
    <dbReference type="NCBI Taxonomy" id="406431"/>
    <lineage>
        <taxon>Bacteria</taxon>
        <taxon>Bacillati</taxon>
        <taxon>Actinomycetota</taxon>
        <taxon>Actinomycetes</taxon>
        <taxon>Streptosporangiales</taxon>
        <taxon>Thermomonosporaceae</taxon>
        <taxon>Actinomadura</taxon>
    </lineage>
</organism>
<evidence type="ECO:0000313" key="9">
    <source>
        <dbReference type="Proteomes" id="UP000805614"/>
    </source>
</evidence>
<dbReference type="SUPFAM" id="SSF88659">
    <property type="entry name" value="Sigma3 and sigma4 domains of RNA polymerase sigma factors"/>
    <property type="match status" value="1"/>
</dbReference>
<dbReference type="Gene3D" id="1.10.1740.10">
    <property type="match status" value="1"/>
</dbReference>
<keyword evidence="2" id="KW-0805">Transcription regulation</keyword>
<sequence length="214" mass="23296">MLYVTEGAIAGPTPPRAVERARAVRRARSDEGDLKELTTLAVQGDPGAIELLIGEVRPMIVRYCRARLGRVSGHYHIADDVAQEVCIAVLSALPRYRDMGRPFASFVFGIASHKIADALRSAIRAAVPTEDLPDGPDERPGPEETVVRYTEAERAKNLLNRLPDHQRELVMLRVVAGLSAEETGNVLGMSAGAVRVAQHRALTRLRAMANEESA</sequence>
<dbReference type="InterPro" id="IPR014284">
    <property type="entry name" value="RNA_pol_sigma-70_dom"/>
</dbReference>
<dbReference type="CDD" id="cd06171">
    <property type="entry name" value="Sigma70_r4"/>
    <property type="match status" value="1"/>
</dbReference>
<name>A0ABR7LIE6_9ACTN</name>
<evidence type="ECO:0000259" key="6">
    <source>
        <dbReference type="Pfam" id="PF04542"/>
    </source>
</evidence>
<feature type="domain" description="RNA polymerase sigma-70 region 4" evidence="7">
    <location>
        <begin position="158"/>
        <end position="207"/>
    </location>
</feature>
<gene>
    <name evidence="8" type="ORF">HKK74_03665</name>
</gene>
<dbReference type="EMBL" id="JABVEC010000002">
    <property type="protein sequence ID" value="MBC6464597.1"/>
    <property type="molecule type" value="Genomic_DNA"/>
</dbReference>
<keyword evidence="3" id="KW-0731">Sigma factor</keyword>
<evidence type="ECO:0000256" key="4">
    <source>
        <dbReference type="ARBA" id="ARBA00023125"/>
    </source>
</evidence>
<keyword evidence="4" id="KW-0238">DNA-binding</keyword>
<dbReference type="Pfam" id="PF04545">
    <property type="entry name" value="Sigma70_r4"/>
    <property type="match status" value="1"/>
</dbReference>
<dbReference type="InterPro" id="IPR013325">
    <property type="entry name" value="RNA_pol_sigma_r2"/>
</dbReference>
<dbReference type="Proteomes" id="UP000805614">
    <property type="component" value="Unassembled WGS sequence"/>
</dbReference>
<proteinExistence type="inferred from homology"/>
<feature type="domain" description="RNA polymerase sigma-70 region 2" evidence="6">
    <location>
        <begin position="52"/>
        <end position="122"/>
    </location>
</feature>
<comment type="similarity">
    <text evidence="1">Belongs to the sigma-70 factor family. ECF subfamily.</text>
</comment>
<dbReference type="InterPro" id="IPR039425">
    <property type="entry name" value="RNA_pol_sigma-70-like"/>
</dbReference>
<evidence type="ECO:0000256" key="3">
    <source>
        <dbReference type="ARBA" id="ARBA00023082"/>
    </source>
</evidence>
<evidence type="ECO:0000313" key="8">
    <source>
        <dbReference type="EMBL" id="MBC6464597.1"/>
    </source>
</evidence>
<keyword evidence="9" id="KW-1185">Reference proteome</keyword>
<dbReference type="PANTHER" id="PTHR43133:SF58">
    <property type="entry name" value="ECF RNA POLYMERASE SIGMA FACTOR SIGD"/>
    <property type="match status" value="1"/>
</dbReference>
<dbReference type="NCBIfam" id="NF007230">
    <property type="entry name" value="PRK09648.1"/>
    <property type="match status" value="1"/>
</dbReference>
<dbReference type="Pfam" id="PF04542">
    <property type="entry name" value="Sigma70_r2"/>
    <property type="match status" value="1"/>
</dbReference>
<keyword evidence="5" id="KW-0804">Transcription</keyword>
<comment type="caution">
    <text evidence="8">The sequence shown here is derived from an EMBL/GenBank/DDBJ whole genome shotgun (WGS) entry which is preliminary data.</text>
</comment>